<dbReference type="EC" id="2.3.1.269" evidence="9"/>
<dbReference type="PANTHER" id="PTHR38686:SF1">
    <property type="entry name" value="APOLIPOPROTEIN N-ACYLTRANSFERASE"/>
    <property type="match status" value="1"/>
</dbReference>
<comment type="caution">
    <text evidence="11">The sequence shown here is derived from an EMBL/GenBank/DDBJ whole genome shotgun (WGS) entry which is preliminary data.</text>
</comment>
<keyword evidence="4 9" id="KW-0808">Transferase</keyword>
<keyword evidence="3 9" id="KW-1003">Cell membrane</keyword>
<dbReference type="Proteomes" id="UP001604043">
    <property type="component" value="Unassembled WGS sequence"/>
</dbReference>
<comment type="subcellular location">
    <subcellularLocation>
        <location evidence="1 9">Cell membrane</location>
        <topology evidence="1 9">Multi-pass membrane protein</topology>
    </subcellularLocation>
</comment>
<evidence type="ECO:0000256" key="4">
    <source>
        <dbReference type="ARBA" id="ARBA00022679"/>
    </source>
</evidence>
<feature type="transmembrane region" description="Helical" evidence="9">
    <location>
        <begin position="151"/>
        <end position="174"/>
    </location>
</feature>
<feature type="transmembrane region" description="Helical" evidence="9">
    <location>
        <begin position="82"/>
        <end position="104"/>
    </location>
</feature>
<accession>A0ABW6ZJP9</accession>
<dbReference type="NCBIfam" id="TIGR00546">
    <property type="entry name" value="lnt"/>
    <property type="match status" value="1"/>
</dbReference>
<comment type="similarity">
    <text evidence="2 9">Belongs to the CN hydrolase family. Apolipoprotein N-acyltransferase subfamily.</text>
</comment>
<keyword evidence="8 9" id="KW-0012">Acyltransferase</keyword>
<feature type="transmembrane region" description="Helical" evidence="9">
    <location>
        <begin position="37"/>
        <end position="70"/>
    </location>
</feature>
<dbReference type="SUPFAM" id="SSF56317">
    <property type="entry name" value="Carbon-nitrogen hydrolase"/>
    <property type="match status" value="1"/>
</dbReference>
<comment type="catalytic activity">
    <reaction evidence="9">
        <text>N-terminal S-1,2-diacyl-sn-glyceryl-L-cysteinyl-[lipoprotein] + a glycerophospholipid = N-acyl-S-1,2-diacyl-sn-glyceryl-L-cysteinyl-[lipoprotein] + a 2-acyl-sn-glycero-3-phospholipid + H(+)</text>
        <dbReference type="Rhea" id="RHEA:48228"/>
        <dbReference type="Rhea" id="RHEA-COMP:14681"/>
        <dbReference type="Rhea" id="RHEA-COMP:14684"/>
        <dbReference type="ChEBI" id="CHEBI:15378"/>
        <dbReference type="ChEBI" id="CHEBI:136912"/>
        <dbReference type="ChEBI" id="CHEBI:140656"/>
        <dbReference type="ChEBI" id="CHEBI:140657"/>
        <dbReference type="ChEBI" id="CHEBI:140660"/>
        <dbReference type="EC" id="2.3.1.269"/>
    </reaction>
</comment>
<evidence type="ECO:0000256" key="6">
    <source>
        <dbReference type="ARBA" id="ARBA00022989"/>
    </source>
</evidence>
<evidence type="ECO:0000313" key="11">
    <source>
        <dbReference type="EMBL" id="MFG1254047.1"/>
    </source>
</evidence>
<comment type="pathway">
    <text evidence="9">Protein modification; lipoprotein biosynthesis (N-acyl transfer).</text>
</comment>
<protein>
    <recommendedName>
        <fullName evidence="9">Apolipoprotein N-acyltransferase</fullName>
        <shortName evidence="9">ALP N-acyltransferase</shortName>
        <ecNumber evidence="9">2.3.1.269</ecNumber>
    </recommendedName>
</protein>
<dbReference type="PANTHER" id="PTHR38686">
    <property type="entry name" value="APOLIPOPROTEIN N-ACYLTRANSFERASE"/>
    <property type="match status" value="1"/>
</dbReference>
<dbReference type="HAMAP" id="MF_01148">
    <property type="entry name" value="Lnt"/>
    <property type="match status" value="1"/>
</dbReference>
<dbReference type="EMBL" id="JBAFUR010000005">
    <property type="protein sequence ID" value="MFG1254047.1"/>
    <property type="molecule type" value="Genomic_DNA"/>
</dbReference>
<feature type="transmembrane region" description="Helical" evidence="9">
    <location>
        <begin position="186"/>
        <end position="208"/>
    </location>
</feature>
<dbReference type="Gene3D" id="3.60.110.10">
    <property type="entry name" value="Carbon-nitrogen hydrolase"/>
    <property type="match status" value="1"/>
</dbReference>
<keyword evidence="5 9" id="KW-0812">Transmembrane</keyword>
<organism evidence="11 12">
    <name type="scientific">Xanthobacter aminoxidans</name>
    <dbReference type="NCBI Taxonomy" id="186280"/>
    <lineage>
        <taxon>Bacteria</taxon>
        <taxon>Pseudomonadati</taxon>
        <taxon>Pseudomonadota</taxon>
        <taxon>Alphaproteobacteria</taxon>
        <taxon>Hyphomicrobiales</taxon>
        <taxon>Xanthobacteraceae</taxon>
        <taxon>Xanthobacter</taxon>
    </lineage>
</organism>
<feature type="domain" description="CN hydrolase" evidence="10">
    <location>
        <begin position="258"/>
        <end position="510"/>
    </location>
</feature>
<feature type="transmembrane region" description="Helical" evidence="9">
    <location>
        <begin position="116"/>
        <end position="144"/>
    </location>
</feature>
<dbReference type="PROSITE" id="PS50263">
    <property type="entry name" value="CN_HYDROLASE"/>
    <property type="match status" value="1"/>
</dbReference>
<dbReference type="InterPro" id="IPR036526">
    <property type="entry name" value="C-N_Hydrolase_sf"/>
</dbReference>
<evidence type="ECO:0000256" key="2">
    <source>
        <dbReference type="ARBA" id="ARBA00010065"/>
    </source>
</evidence>
<proteinExistence type="inferred from homology"/>
<dbReference type="Pfam" id="PF00795">
    <property type="entry name" value="CN_hydrolase"/>
    <property type="match status" value="1"/>
</dbReference>
<dbReference type="InterPro" id="IPR045378">
    <property type="entry name" value="LNT_N"/>
</dbReference>
<comment type="function">
    <text evidence="9">Catalyzes the phospholipid dependent N-acylation of the N-terminal cysteine of apolipoprotein, the last step in lipoprotein maturation.</text>
</comment>
<feature type="transmembrane region" description="Helical" evidence="9">
    <location>
        <begin position="220"/>
        <end position="240"/>
    </location>
</feature>
<evidence type="ECO:0000256" key="7">
    <source>
        <dbReference type="ARBA" id="ARBA00023136"/>
    </source>
</evidence>
<evidence type="ECO:0000256" key="3">
    <source>
        <dbReference type="ARBA" id="ARBA00022475"/>
    </source>
</evidence>
<evidence type="ECO:0000259" key="10">
    <source>
        <dbReference type="PROSITE" id="PS50263"/>
    </source>
</evidence>
<keyword evidence="7 9" id="KW-0472">Membrane</keyword>
<dbReference type="CDD" id="cd07571">
    <property type="entry name" value="ALP_N-acyl_transferase"/>
    <property type="match status" value="1"/>
</dbReference>
<evidence type="ECO:0000256" key="5">
    <source>
        <dbReference type="ARBA" id="ARBA00022692"/>
    </source>
</evidence>
<dbReference type="Pfam" id="PF20154">
    <property type="entry name" value="LNT_N"/>
    <property type="match status" value="1"/>
</dbReference>
<gene>
    <name evidence="9 11" type="primary">lnt</name>
    <name evidence="11" type="ORF">V5F30_17685</name>
</gene>
<evidence type="ECO:0000256" key="8">
    <source>
        <dbReference type="ARBA" id="ARBA00023315"/>
    </source>
</evidence>
<dbReference type="InterPro" id="IPR003010">
    <property type="entry name" value="C-N_Hydrolase"/>
</dbReference>
<keyword evidence="12" id="KW-1185">Reference proteome</keyword>
<evidence type="ECO:0000313" key="12">
    <source>
        <dbReference type="Proteomes" id="UP001604043"/>
    </source>
</evidence>
<name>A0ABW6ZJP9_9HYPH</name>
<keyword evidence="6 9" id="KW-1133">Transmembrane helix</keyword>
<dbReference type="InterPro" id="IPR004563">
    <property type="entry name" value="Apolipo_AcylTrfase"/>
</dbReference>
<evidence type="ECO:0000256" key="1">
    <source>
        <dbReference type="ARBA" id="ARBA00004651"/>
    </source>
</evidence>
<sequence>MAFPSKVAPRRGAPTTGLSWRGRILMLRFLTGWRRRFVAWTAGAVGALAMPPFDLWPVLALSFPVLVLLLDGCRGDLRTRLVAAAGVGWWFGFGYFLASLWWIGAAFLVEADVFGWLLPFAVVSMPAGLALFTAFGTVVARLLWSKGGLRLFALTFGLTLAEWLRGHVLTGFPWNTYGYAVSDDLLLMQAASVVGVWGLTFFCVLLLSTPVLLLTPGRRGLAAVGAAALVIAGTALWGSYRLSVTPLETVPGVALRVMQPNLSQDKKFAYDRREQILKDYLALSAGKSETYPGGLADVTVLIWPESSFPFIYEREPWAAEAIAAALPSNVTLVTGAVRYDFPPPGQRSPFFNSIRVMDHRGRVLTNTDKVHLVPFGEYLPFQAELEALGLEQLTRVRGGFSSGAELRALQIPGLPLASPLVCYEIIFPGKVVPQGPRPAWLLNLTNDAWFGLTPGPYQHFAQARMRAVEEGLPLVRAANTGISAIVDPMGRIVASRDLGQEGLVDGPLPKPLQTVSVAAKLDRILVPGLLAAALALASVPLCGCNTRRG</sequence>
<evidence type="ECO:0000256" key="9">
    <source>
        <dbReference type="HAMAP-Rule" id="MF_01148"/>
    </source>
</evidence>
<reference evidence="11 12" key="1">
    <citation type="submission" date="2024-02" db="EMBL/GenBank/DDBJ databases">
        <title>Expansion and revision of Xanthobacter and proposal of Roseixanthobacter gen. nov.</title>
        <authorList>
            <person name="Soltysiak M.P.M."/>
            <person name="Jalihal A."/>
            <person name="Ory A."/>
            <person name="Chrisophersen C."/>
            <person name="Lee A.D."/>
            <person name="Boulton J."/>
            <person name="Springer M."/>
        </authorList>
    </citation>
    <scope>NUCLEOTIDE SEQUENCE [LARGE SCALE GENOMIC DNA]</scope>
    <source>
        <strain evidence="11 12">CB5</strain>
    </source>
</reference>